<dbReference type="OrthoDB" id="4481222at2"/>
<dbReference type="Proteomes" id="UP000305233">
    <property type="component" value="Unassembled WGS sequence"/>
</dbReference>
<dbReference type="AlphaFoldDB" id="A0A4V3Z688"/>
<evidence type="ECO:0000259" key="1">
    <source>
        <dbReference type="Pfam" id="PF08808"/>
    </source>
</evidence>
<dbReference type="EMBL" id="SSWH01000001">
    <property type="protein sequence ID" value="THJ68549.1"/>
    <property type="molecule type" value="Genomic_DNA"/>
</dbReference>
<reference evidence="2 3" key="1">
    <citation type="submission" date="2019-04" db="EMBL/GenBank/DDBJ databases">
        <authorList>
            <person name="Liu Q."/>
            <person name="Xin Y.-H."/>
        </authorList>
    </citation>
    <scope>NUCLEOTIDE SEQUENCE [LARGE SCALE GENOMIC DNA]</scope>
    <source>
        <strain evidence="2 3">AM23</strain>
    </source>
</reference>
<gene>
    <name evidence="2" type="ORF">E8P82_01140</name>
</gene>
<accession>A0A4V3Z688</accession>
<evidence type="ECO:0000313" key="3">
    <source>
        <dbReference type="Proteomes" id="UP000305233"/>
    </source>
</evidence>
<protein>
    <recommendedName>
        <fullName evidence="1">RES domain-containing protein</fullName>
    </recommendedName>
</protein>
<evidence type="ECO:0000313" key="2">
    <source>
        <dbReference type="EMBL" id="THJ68549.1"/>
    </source>
</evidence>
<proteinExistence type="predicted"/>
<comment type="caution">
    <text evidence="2">The sequence shown here is derived from an EMBL/GenBank/DDBJ whole genome shotgun (WGS) entry which is preliminary data.</text>
</comment>
<organism evidence="2 3">
    <name type="scientific">Arthrobacter echini</name>
    <dbReference type="NCBI Taxonomy" id="1529066"/>
    <lineage>
        <taxon>Bacteria</taxon>
        <taxon>Bacillati</taxon>
        <taxon>Actinomycetota</taxon>
        <taxon>Actinomycetes</taxon>
        <taxon>Micrococcales</taxon>
        <taxon>Micrococcaceae</taxon>
        <taxon>Arthrobacter</taxon>
    </lineage>
</organism>
<sequence length="254" mass="28305">MGTVAPVGGSRTARRQERHRLASWRRLRRCRSPAREARRSSLGCMTPYIDKPTKPLTGFPSITVPPDLPLYRATSTDHSPWWFGSTGTQRFDLEPPDGTCYLAVDIETAVRERGRERLLNSGMMTTTQIAEMNVYELRLPTQVRVADTTDPKAVQFGANRELTTTEDYAVSCAWAQAFHVEGYRGMVYTSRFTSGTEWTSLAVFNRTGDARWPICGQLSGVDALLQSGLGYMIERPPRAAQADIVPPPPPLPKT</sequence>
<keyword evidence="3" id="KW-1185">Reference proteome</keyword>
<name>A0A4V3Z688_9MICC</name>
<feature type="domain" description="RES" evidence="1">
    <location>
        <begin position="69"/>
        <end position="207"/>
    </location>
</feature>
<dbReference type="Pfam" id="PF08808">
    <property type="entry name" value="RES"/>
    <property type="match status" value="1"/>
</dbReference>
<dbReference type="InterPro" id="IPR014914">
    <property type="entry name" value="RES_dom"/>
</dbReference>